<evidence type="ECO:0000256" key="10">
    <source>
        <dbReference type="ARBA" id="ARBA00023136"/>
    </source>
</evidence>
<protein>
    <recommendedName>
        <fullName evidence="14">Sodium-dependent nutrient amino acid transporter 1</fullName>
    </recommendedName>
</protein>
<dbReference type="Pfam" id="PF00209">
    <property type="entry name" value="SNF"/>
    <property type="match status" value="1"/>
</dbReference>
<dbReference type="InterPro" id="IPR000175">
    <property type="entry name" value="Na/ntran_symport"/>
</dbReference>
<keyword evidence="7 15" id="KW-1133">Transmembrane helix</keyword>
<dbReference type="SUPFAM" id="SSF161070">
    <property type="entry name" value="SNF-like"/>
    <property type="match status" value="1"/>
</dbReference>
<keyword evidence="5" id="KW-0769">Symport</keyword>
<keyword evidence="9" id="KW-0406">Ion transport</keyword>
<evidence type="ECO:0000256" key="2">
    <source>
        <dbReference type="ARBA" id="ARBA00006459"/>
    </source>
</evidence>
<keyword evidence="4 15" id="KW-0812">Transmembrane</keyword>
<evidence type="ECO:0000256" key="8">
    <source>
        <dbReference type="ARBA" id="ARBA00023053"/>
    </source>
</evidence>
<dbReference type="RefSeq" id="XP_017785809.1">
    <property type="nucleotide sequence ID" value="XM_017930320.1"/>
</dbReference>
<proteinExistence type="inferred from homology"/>
<feature type="transmembrane region" description="Helical" evidence="15">
    <location>
        <begin position="116"/>
        <end position="134"/>
    </location>
</feature>
<keyword evidence="6" id="KW-0029">Amino-acid transport</keyword>
<dbReference type="InterPro" id="IPR037272">
    <property type="entry name" value="SNS_sf"/>
</dbReference>
<dbReference type="PANTHER" id="PTHR11616:SF321">
    <property type="entry name" value="SODIUM-DEPENDENT NUTRIENT AMINO ACID TRANSPORTER 1-RELATED"/>
    <property type="match status" value="1"/>
</dbReference>
<evidence type="ECO:0000256" key="11">
    <source>
        <dbReference type="ARBA" id="ARBA00023180"/>
    </source>
</evidence>
<dbReference type="PRINTS" id="PR00176">
    <property type="entry name" value="NANEUSMPORT"/>
</dbReference>
<feature type="transmembrane region" description="Helical" evidence="15">
    <location>
        <begin position="190"/>
        <end position="209"/>
    </location>
</feature>
<evidence type="ECO:0000256" key="15">
    <source>
        <dbReference type="SAM" id="Phobius"/>
    </source>
</evidence>
<evidence type="ECO:0000256" key="14">
    <source>
        <dbReference type="ARBA" id="ARBA00040215"/>
    </source>
</evidence>
<keyword evidence="10 15" id="KW-0472">Membrane</keyword>
<dbReference type="Proteomes" id="UP000695000">
    <property type="component" value="Unplaced"/>
</dbReference>
<evidence type="ECO:0000313" key="16">
    <source>
        <dbReference type="Proteomes" id="UP000695000"/>
    </source>
</evidence>
<evidence type="ECO:0000313" key="17">
    <source>
        <dbReference type="RefSeq" id="XP_017785809.1"/>
    </source>
</evidence>
<organism evidence="16 17">
    <name type="scientific">Nicrophorus vespilloides</name>
    <name type="common">Boreal carrion beetle</name>
    <dbReference type="NCBI Taxonomy" id="110193"/>
    <lineage>
        <taxon>Eukaryota</taxon>
        <taxon>Metazoa</taxon>
        <taxon>Ecdysozoa</taxon>
        <taxon>Arthropoda</taxon>
        <taxon>Hexapoda</taxon>
        <taxon>Insecta</taxon>
        <taxon>Pterygota</taxon>
        <taxon>Neoptera</taxon>
        <taxon>Endopterygota</taxon>
        <taxon>Coleoptera</taxon>
        <taxon>Polyphaga</taxon>
        <taxon>Staphyliniformia</taxon>
        <taxon>Silphidae</taxon>
        <taxon>Nicrophorinae</taxon>
        <taxon>Nicrophorus</taxon>
    </lineage>
</organism>
<keyword evidence="12" id="KW-0739">Sodium transport</keyword>
<reference evidence="17" key="1">
    <citation type="submission" date="2025-08" db="UniProtKB">
        <authorList>
            <consortium name="RefSeq"/>
        </authorList>
    </citation>
    <scope>IDENTIFICATION</scope>
    <source>
        <tissue evidence="17">Whole Larva</tissue>
    </source>
</reference>
<dbReference type="PROSITE" id="PS50267">
    <property type="entry name" value="NA_NEUROTRAN_SYMP_3"/>
    <property type="match status" value="1"/>
</dbReference>
<comment type="function">
    <text evidence="13">Unusual broad substrate spectrum amino acid:sodium cotransporter that promotes absorption of the D isomers of essential amino acids. Neutral amino acids are the preferred substrates, especially methionine and phenylalanine.</text>
</comment>
<name>A0ABM1NG59_NICVS</name>
<feature type="transmembrane region" description="Helical" evidence="15">
    <location>
        <begin position="75"/>
        <end position="104"/>
    </location>
</feature>
<dbReference type="PANTHER" id="PTHR11616">
    <property type="entry name" value="SODIUM/CHLORIDE DEPENDENT TRANSPORTER"/>
    <property type="match status" value="1"/>
</dbReference>
<accession>A0ABM1NG59</accession>
<sequence length="306" mass="34446">MKILTEIVLFCRDAMVVTTLDTFTSLLAGTTIFGILGNLAHELNVEVKDVVNAGGTGLAFISYPEAIAKFESVPWLFAILFFVMLLVLGVGSLVALQGCAITVIMDSFPSLKSWQVSLGTAIVGFLIGLVYVTPGGQYMLNMVDHFGGTFVIFVVTLIEVLTVMWWYGLENFCIDLEFMLKRKVHVYFRVMWGLVTPIVLILIFVYFILTLKRLEYGTHGYPDSILAFGWLILAVTVLQLLMWACYYLYSNREYGCVKMVSKSFSSENWGPANSSTCEEYKKFKEDKLQEMANLSPTQRLLHSFRA</sequence>
<evidence type="ECO:0000256" key="13">
    <source>
        <dbReference type="ARBA" id="ARBA00037785"/>
    </source>
</evidence>
<keyword evidence="11" id="KW-0325">Glycoprotein</keyword>
<evidence type="ECO:0000256" key="12">
    <source>
        <dbReference type="ARBA" id="ARBA00023201"/>
    </source>
</evidence>
<evidence type="ECO:0000256" key="6">
    <source>
        <dbReference type="ARBA" id="ARBA00022970"/>
    </source>
</evidence>
<evidence type="ECO:0000256" key="7">
    <source>
        <dbReference type="ARBA" id="ARBA00022989"/>
    </source>
</evidence>
<evidence type="ECO:0000256" key="1">
    <source>
        <dbReference type="ARBA" id="ARBA00004141"/>
    </source>
</evidence>
<keyword evidence="8" id="KW-0915">Sodium</keyword>
<evidence type="ECO:0000256" key="5">
    <source>
        <dbReference type="ARBA" id="ARBA00022847"/>
    </source>
</evidence>
<evidence type="ECO:0000256" key="9">
    <source>
        <dbReference type="ARBA" id="ARBA00023065"/>
    </source>
</evidence>
<gene>
    <name evidence="17" type="primary">LOC108568966</name>
</gene>
<comment type="subcellular location">
    <subcellularLocation>
        <location evidence="1">Membrane</location>
        <topology evidence="1">Multi-pass membrane protein</topology>
    </subcellularLocation>
</comment>
<keyword evidence="16" id="KW-1185">Reference proteome</keyword>
<feature type="transmembrane region" description="Helical" evidence="15">
    <location>
        <begin position="229"/>
        <end position="249"/>
    </location>
</feature>
<comment type="similarity">
    <text evidence="2">Belongs to the sodium:neurotransmitter symporter (SNF) (TC 2.A.22) family.</text>
</comment>
<feature type="transmembrane region" description="Helical" evidence="15">
    <location>
        <begin position="146"/>
        <end position="169"/>
    </location>
</feature>
<keyword evidence="3" id="KW-0813">Transport</keyword>
<dbReference type="GeneID" id="108568966"/>
<evidence type="ECO:0000256" key="4">
    <source>
        <dbReference type="ARBA" id="ARBA00022692"/>
    </source>
</evidence>
<evidence type="ECO:0000256" key="3">
    <source>
        <dbReference type="ARBA" id="ARBA00022448"/>
    </source>
</evidence>